<name>A0A6S7IXV5_PARCT</name>
<dbReference type="PANTHER" id="PTHR33050">
    <property type="entry name" value="REVERSE TRANSCRIPTASE DOMAIN-CONTAINING PROTEIN"/>
    <property type="match status" value="1"/>
</dbReference>
<dbReference type="SUPFAM" id="SSF56672">
    <property type="entry name" value="DNA/RNA polymerases"/>
    <property type="match status" value="1"/>
</dbReference>
<comment type="caution">
    <text evidence="1">The sequence shown here is derived from an EMBL/GenBank/DDBJ whole genome shotgun (WGS) entry which is preliminary data.</text>
</comment>
<reference evidence="1" key="1">
    <citation type="submission" date="2020-04" db="EMBL/GenBank/DDBJ databases">
        <authorList>
            <person name="Alioto T."/>
            <person name="Alioto T."/>
            <person name="Gomez Garrido J."/>
        </authorList>
    </citation>
    <scope>NUCLEOTIDE SEQUENCE</scope>
    <source>
        <strain evidence="1">A484AB</strain>
    </source>
</reference>
<evidence type="ECO:0000313" key="2">
    <source>
        <dbReference type="Proteomes" id="UP001152795"/>
    </source>
</evidence>
<gene>
    <name evidence="1" type="ORF">PACLA_8A060488</name>
</gene>
<dbReference type="InterPro" id="IPR052055">
    <property type="entry name" value="Hepadnavirus_pol/RT"/>
</dbReference>
<dbReference type="Proteomes" id="UP001152795">
    <property type="component" value="Unassembled WGS sequence"/>
</dbReference>
<dbReference type="PANTHER" id="PTHR33050:SF8">
    <property type="entry name" value="REVERSE TRANSCRIPTASE DOMAIN-CONTAINING PROTEIN"/>
    <property type="match status" value="1"/>
</dbReference>
<feature type="non-terminal residue" evidence="1">
    <location>
        <position position="1"/>
    </location>
</feature>
<sequence>NERPIERRLKWHVDKRNRQRTVEAVSGLENFTQLSRLHINNWRTKNLLVSFDSNIIKGACIKLKGVTVPGTDVSELYMCTVIECLIIPVAQAPSVYQHLSLQRYSIVRNDLSPTSKQTTISCKITLFPRKRLKFIVKHLKTADPSKWWKAKTHPNGSMEMVIPLNTADIIHRPILPTINNAKGVSKKAQSSTEIVATQLSNTTKTHQHNAAVVVAAEDDSSAEEKYQISVQNSDVWQQAFHIFVGVYTQKNPQEVCIVRFSLAFRRASTFFIPKNLPSALQNPTHVDRKLEQELAANRIAGPFTSPPFHSFCVSPLGLIPKKIPASENTHVQYATVANAIRLIKRAGPGCYLAKTDIKSAFRIIPIQPNDYPLLGMKWRGLYYYDRCMPMGCSSSYDFLFVSAKYIQCESNLSRFICLCNQLGIPIAPDKTFGPSTTLTLAGIELDSIKSEARLPRDKIAKCVETIEAFLKRKKAKADLRVCYLPMRLWLWGNKMRNHSILFFTDNEALVHVINKQSCRDKILMVFVRSNFQTTASKLGDIITHLTTSSLQPSSIPTYTRAWKLFTQFHRLPDPTRVFYIMQMLKGYGKNGARLDSRLPITLPNLRSLLEVSPRISGSNYQICPFKAICDSNNRVLSEAIRLCASYAASQARHLCLFACKRDKNRHRKGAVKKLSCQCKVTFHITFIPRITFAHMNWSISLCPYELVLNWFFPRFSKVIPLSGLSTSEISGCRAQNACRLAFIVIITMNYKDYRFILVQV</sequence>
<feature type="non-terminal residue" evidence="1">
    <location>
        <position position="760"/>
    </location>
</feature>
<organism evidence="1 2">
    <name type="scientific">Paramuricea clavata</name>
    <name type="common">Red gorgonian</name>
    <name type="synonym">Violescent sea-whip</name>
    <dbReference type="NCBI Taxonomy" id="317549"/>
    <lineage>
        <taxon>Eukaryota</taxon>
        <taxon>Metazoa</taxon>
        <taxon>Cnidaria</taxon>
        <taxon>Anthozoa</taxon>
        <taxon>Octocorallia</taxon>
        <taxon>Malacalcyonacea</taxon>
        <taxon>Plexauridae</taxon>
        <taxon>Paramuricea</taxon>
    </lineage>
</organism>
<protein>
    <submittedName>
        <fullName evidence="1">Uncharacterized protein</fullName>
    </submittedName>
</protein>
<dbReference type="AlphaFoldDB" id="A0A6S7IXV5"/>
<keyword evidence="2" id="KW-1185">Reference proteome</keyword>
<dbReference type="InterPro" id="IPR043502">
    <property type="entry name" value="DNA/RNA_pol_sf"/>
</dbReference>
<dbReference type="EMBL" id="CACRXK020011784">
    <property type="protein sequence ID" value="CAB4022070.1"/>
    <property type="molecule type" value="Genomic_DNA"/>
</dbReference>
<evidence type="ECO:0000313" key="1">
    <source>
        <dbReference type="EMBL" id="CAB4022070.1"/>
    </source>
</evidence>
<proteinExistence type="predicted"/>
<accession>A0A6S7IXV5</accession>
<dbReference type="OrthoDB" id="6019648at2759"/>